<reference evidence="2 3" key="2">
    <citation type="submission" date="2018-07" db="EMBL/GenBank/DDBJ databases">
        <title>Diversity of Mesorhizobium strains in Brazil.</title>
        <authorList>
            <person name="Helene L.C.F."/>
            <person name="Dall'Agnol R."/>
            <person name="Delamuta J.R.M."/>
            <person name="Hungria M."/>
        </authorList>
    </citation>
    <scope>NUCLEOTIDE SEQUENCE [LARGE SCALE GENOMIC DNA]</scope>
    <source>
        <strain evidence="2 3">AC99b</strain>
    </source>
</reference>
<dbReference type="RefSeq" id="WP_112100301.1">
    <property type="nucleotide sequence ID" value="NZ_QMBP01000015.1"/>
</dbReference>
<accession>A0A330HL09</accession>
<dbReference type="OrthoDB" id="9066681at2"/>
<organism evidence="2 3">
    <name type="scientific">Mesorhizobium hawassense</name>
    <dbReference type="NCBI Taxonomy" id="1209954"/>
    <lineage>
        <taxon>Bacteria</taxon>
        <taxon>Pseudomonadati</taxon>
        <taxon>Pseudomonadota</taxon>
        <taxon>Alphaproteobacteria</taxon>
        <taxon>Hyphomicrobiales</taxon>
        <taxon>Phyllobacteriaceae</taxon>
        <taxon>Mesorhizobium</taxon>
    </lineage>
</organism>
<feature type="coiled-coil region" evidence="1">
    <location>
        <begin position="263"/>
        <end position="297"/>
    </location>
</feature>
<evidence type="ECO:0000313" key="2">
    <source>
        <dbReference type="EMBL" id="RAZ87279.1"/>
    </source>
</evidence>
<gene>
    <name evidence="2" type="ORF">DPM33_26245</name>
</gene>
<evidence type="ECO:0000313" key="3">
    <source>
        <dbReference type="Proteomes" id="UP000251558"/>
    </source>
</evidence>
<dbReference type="EMBL" id="QMBP01000015">
    <property type="protein sequence ID" value="RAZ87279.1"/>
    <property type="molecule type" value="Genomic_DNA"/>
</dbReference>
<keyword evidence="3" id="KW-1185">Reference proteome</keyword>
<sequence length="378" mass="42180">MSEYQYYEFRAIDRTLSQADRQALRAVSSRARITATSFTNFYEWGDFKGDPDEFMERWFDLHLYLANWGSRRLMIKLPAGLVDRDRIDAFLAATDDVMLSTAGENLIVSIAREELELEDVGDDNAGWLEALAPLRADVLAGDLRLFYLTWLMAVETDAVESDQLEPMPGIGPLTEALEAFAVFFGIDRDLVQAGAERSAANIPNDAAPEMVRRTIAAIPDTGKIDLLVRIFDGELHASLELRAMVQARLATGNATPAIALRTVAELQAHAAEIRLARERAEADLAAAQRRLQMEAAEKARRVRLDAIQRQGDSVWTDIENEIGRRNPGGYDKAAALLLDLQALAERQGTIEAFRLRLQSIQERHAGKGRFIERLVQLG</sequence>
<dbReference type="Proteomes" id="UP000251558">
    <property type="component" value="Unassembled WGS sequence"/>
</dbReference>
<protein>
    <submittedName>
        <fullName evidence="2">Uncharacterized protein</fullName>
    </submittedName>
</protein>
<proteinExistence type="predicted"/>
<dbReference type="AlphaFoldDB" id="A0A330HL09"/>
<keyword evidence="1" id="KW-0175">Coiled coil</keyword>
<reference evidence="3" key="1">
    <citation type="submission" date="2018-06" db="EMBL/GenBank/DDBJ databases">
        <authorList>
            <person name="Helene L.C."/>
            <person name="Dall'Agnol R."/>
            <person name="Delamuta J.R."/>
            <person name="Hungria M."/>
        </authorList>
    </citation>
    <scope>NUCLEOTIDE SEQUENCE [LARGE SCALE GENOMIC DNA]</scope>
    <source>
        <strain evidence="3">AC99b</strain>
    </source>
</reference>
<comment type="caution">
    <text evidence="2">The sequence shown here is derived from an EMBL/GenBank/DDBJ whole genome shotgun (WGS) entry which is preliminary data.</text>
</comment>
<evidence type="ECO:0000256" key="1">
    <source>
        <dbReference type="SAM" id="Coils"/>
    </source>
</evidence>
<name>A0A330HL09_9HYPH</name>